<evidence type="ECO:0000313" key="2">
    <source>
        <dbReference type="EMBL" id="SVA41540.1"/>
    </source>
</evidence>
<dbReference type="Gene3D" id="1.20.1290.10">
    <property type="entry name" value="AhpD-like"/>
    <property type="match status" value="1"/>
</dbReference>
<feature type="domain" description="Carboxymuconolactone decarboxylase-like" evidence="1">
    <location>
        <begin position="34"/>
        <end position="112"/>
    </location>
</feature>
<dbReference type="GO" id="GO:0051920">
    <property type="term" value="F:peroxiredoxin activity"/>
    <property type="evidence" value="ECO:0007669"/>
    <property type="project" value="InterPro"/>
</dbReference>
<dbReference type="SUPFAM" id="SSF69118">
    <property type="entry name" value="AhpD-like"/>
    <property type="match status" value="1"/>
</dbReference>
<protein>
    <recommendedName>
        <fullName evidence="1">Carboxymuconolactone decarboxylase-like domain-containing protein</fullName>
    </recommendedName>
</protein>
<name>A0A381VMK7_9ZZZZ</name>
<accession>A0A381VMK7</accession>
<dbReference type="AlphaFoldDB" id="A0A381VMK7"/>
<reference evidence="2" key="1">
    <citation type="submission" date="2018-05" db="EMBL/GenBank/DDBJ databases">
        <authorList>
            <person name="Lanie J.A."/>
            <person name="Ng W.-L."/>
            <person name="Kazmierczak K.M."/>
            <person name="Andrzejewski T.M."/>
            <person name="Davidsen T.M."/>
            <person name="Wayne K.J."/>
            <person name="Tettelin H."/>
            <person name="Glass J.I."/>
            <person name="Rusch D."/>
            <person name="Podicherti R."/>
            <person name="Tsui H.-C.T."/>
            <person name="Winkler M.E."/>
        </authorList>
    </citation>
    <scope>NUCLEOTIDE SEQUENCE</scope>
</reference>
<sequence length="126" mass="14027">MPANDPYSAIYEELIGFVPPRIQHRIRVGLETDPELLEVVEKVREKAMYPDCFDTKTAQLILFAVLISHISPASEYHARGAVRAGATKEELHAVAGLAFLFRGLPAFNLAAEMINKIFDEGSQRDT</sequence>
<proteinExistence type="predicted"/>
<evidence type="ECO:0000259" key="1">
    <source>
        <dbReference type="Pfam" id="PF02627"/>
    </source>
</evidence>
<gene>
    <name evidence="2" type="ORF">METZ01_LOCUS94394</name>
</gene>
<dbReference type="InterPro" id="IPR003779">
    <property type="entry name" value="CMD-like"/>
</dbReference>
<dbReference type="InterPro" id="IPR029032">
    <property type="entry name" value="AhpD-like"/>
</dbReference>
<dbReference type="EMBL" id="UINC01009256">
    <property type="protein sequence ID" value="SVA41540.1"/>
    <property type="molecule type" value="Genomic_DNA"/>
</dbReference>
<dbReference type="Pfam" id="PF02627">
    <property type="entry name" value="CMD"/>
    <property type="match status" value="1"/>
</dbReference>
<organism evidence="2">
    <name type="scientific">marine metagenome</name>
    <dbReference type="NCBI Taxonomy" id="408172"/>
    <lineage>
        <taxon>unclassified sequences</taxon>
        <taxon>metagenomes</taxon>
        <taxon>ecological metagenomes</taxon>
    </lineage>
</organism>